<evidence type="ECO:0000313" key="2">
    <source>
        <dbReference type="EMBL" id="MCP1101260.1"/>
    </source>
</evidence>
<dbReference type="Proteomes" id="UP001523566">
    <property type="component" value="Unassembled WGS sequence"/>
</dbReference>
<comment type="caution">
    <text evidence="2">The sequence shown here is derived from an EMBL/GenBank/DDBJ whole genome shotgun (WGS) entry which is preliminary data.</text>
</comment>
<dbReference type="InterPro" id="IPR001296">
    <property type="entry name" value="Glyco_trans_1"/>
</dbReference>
<keyword evidence="3" id="KW-1185">Reference proteome</keyword>
<dbReference type="SUPFAM" id="SSF53756">
    <property type="entry name" value="UDP-Glycosyltransferase/glycogen phosphorylase"/>
    <property type="match status" value="1"/>
</dbReference>
<dbReference type="RefSeq" id="WP_262065041.1">
    <property type="nucleotide sequence ID" value="NZ_JAMXOD010000002.1"/>
</dbReference>
<dbReference type="Gene3D" id="3.40.50.2000">
    <property type="entry name" value="Glycogen Phosphorylase B"/>
    <property type="match status" value="2"/>
</dbReference>
<dbReference type="CDD" id="cd03794">
    <property type="entry name" value="GT4_WbuB-like"/>
    <property type="match status" value="1"/>
</dbReference>
<dbReference type="PANTHER" id="PTHR12526">
    <property type="entry name" value="GLYCOSYLTRANSFERASE"/>
    <property type="match status" value="1"/>
</dbReference>
<proteinExistence type="predicted"/>
<reference evidence="2 3" key="1">
    <citation type="journal article" date="2022" name="Genome Biol. Evol.">
        <title>Host diet, physiology and behaviors set the stage for Lachnospiraceae cladogenesis.</title>
        <authorList>
            <person name="Vera-Ponce De Leon A."/>
            <person name="Schneider M."/>
            <person name="Jahnes B.C."/>
            <person name="Sadowski V."/>
            <person name="Camuy-Velez L.A."/>
            <person name="Duan J."/>
            <person name="Sabree Z.L."/>
        </authorList>
    </citation>
    <scope>NUCLEOTIDE SEQUENCE [LARGE SCALE GENOMIC DNA]</scope>
    <source>
        <strain evidence="2 3">PAL113</strain>
    </source>
</reference>
<dbReference type="EMBL" id="JAMZFW010000002">
    <property type="protein sequence ID" value="MCP1101260.1"/>
    <property type="molecule type" value="Genomic_DNA"/>
</dbReference>
<dbReference type="Pfam" id="PF00534">
    <property type="entry name" value="Glycos_transf_1"/>
    <property type="match status" value="1"/>
</dbReference>
<organism evidence="2 3">
    <name type="scientific">Aequitasia blattaphilus</name>
    <dbReference type="NCBI Taxonomy" id="2949332"/>
    <lineage>
        <taxon>Bacteria</taxon>
        <taxon>Bacillati</taxon>
        <taxon>Bacillota</taxon>
        <taxon>Clostridia</taxon>
        <taxon>Lachnospirales</taxon>
        <taxon>Lachnospiraceae</taxon>
        <taxon>Aequitasia</taxon>
    </lineage>
</organism>
<sequence>MKKLGIITMGVKLNGEKGYTRFRYLSEFLVKKGYQVDLITTSFQHWEKAQRDIEDIKKDRYPFGLKFIYEPGYKKNVDLKRIYSHKVAAKNLRALLEAEGDYDLLYAEIPPNDVALVAATYAKEKNIPFVADVNDLWPEAMKMVLDIPLLSDLLFHPLQRDAEKVYSLVSGVIGTSDEYRDRPFENNDRKGKIPSETVYVGNEIAEFDLGAKKHEAEVEKKEEEFWISYAGTIGTSYDIKTLVLAGEKLLMEGHENIKVKIMGGGPTKEALEKLVQDQDIKNVEFVGYVSYEMMAAYLKKSDIVINSFVKKAPQSIVTKIGDYLASGKAMINTGMSPEFRGKVEKDGFGVNIMPEDVNVLAEAILKLQADEAGRLEMGKRARQIAEEQFDRPKAYEKIERLISELL</sequence>
<gene>
    <name evidence="2" type="ORF">NK125_02390</name>
</gene>
<name>A0ABT1E5Z5_9FIRM</name>
<accession>A0ABT1E5Z5</accession>
<evidence type="ECO:0000313" key="3">
    <source>
        <dbReference type="Proteomes" id="UP001523566"/>
    </source>
</evidence>
<protein>
    <submittedName>
        <fullName evidence="2">Glycosyltransferase family 4 protein</fullName>
    </submittedName>
</protein>
<feature type="domain" description="Glycosyl transferase family 1" evidence="1">
    <location>
        <begin position="213"/>
        <end position="383"/>
    </location>
</feature>
<evidence type="ECO:0000259" key="1">
    <source>
        <dbReference type="Pfam" id="PF00534"/>
    </source>
</evidence>